<dbReference type="AlphaFoldDB" id="A0AAV9VN31"/>
<name>A0AAV9VN31_9PEZI</name>
<feature type="compositionally biased region" description="Basic and acidic residues" evidence="2">
    <location>
        <begin position="133"/>
        <end position="145"/>
    </location>
</feature>
<dbReference type="InterPro" id="IPR052783">
    <property type="entry name" value="Metabolic/Drug-Res_Regulator"/>
</dbReference>
<accession>A0AAV9VN31</accession>
<comment type="caution">
    <text evidence="4">The sequence shown here is derived from an EMBL/GenBank/DDBJ whole genome shotgun (WGS) entry which is preliminary data.</text>
</comment>
<evidence type="ECO:0000256" key="2">
    <source>
        <dbReference type="SAM" id="MobiDB-lite"/>
    </source>
</evidence>
<evidence type="ECO:0000313" key="5">
    <source>
        <dbReference type="Proteomes" id="UP001373714"/>
    </source>
</evidence>
<evidence type="ECO:0000256" key="1">
    <source>
        <dbReference type="ARBA" id="ARBA00023242"/>
    </source>
</evidence>
<dbReference type="CDD" id="cd00067">
    <property type="entry name" value="GAL4"/>
    <property type="match status" value="1"/>
</dbReference>
<dbReference type="InterPro" id="IPR036864">
    <property type="entry name" value="Zn2-C6_fun-type_DNA-bd_sf"/>
</dbReference>
<reference evidence="4 5" key="1">
    <citation type="submission" date="2019-10" db="EMBL/GenBank/DDBJ databases">
        <authorList>
            <person name="Palmer J.M."/>
        </authorList>
    </citation>
    <scope>NUCLEOTIDE SEQUENCE [LARGE SCALE GENOMIC DNA]</scope>
    <source>
        <strain evidence="4 5">TWF730</strain>
    </source>
</reference>
<dbReference type="EMBL" id="JAVHNS010000002">
    <property type="protein sequence ID" value="KAK6361235.1"/>
    <property type="molecule type" value="Genomic_DNA"/>
</dbReference>
<feature type="region of interest" description="Disordered" evidence="2">
    <location>
        <begin position="122"/>
        <end position="145"/>
    </location>
</feature>
<dbReference type="PROSITE" id="PS50048">
    <property type="entry name" value="ZN2_CY6_FUNGAL_2"/>
    <property type="match status" value="1"/>
</dbReference>
<feature type="region of interest" description="Disordered" evidence="2">
    <location>
        <begin position="178"/>
        <end position="240"/>
    </location>
</feature>
<dbReference type="GO" id="GO:0008270">
    <property type="term" value="F:zinc ion binding"/>
    <property type="evidence" value="ECO:0007669"/>
    <property type="project" value="InterPro"/>
</dbReference>
<proteinExistence type="predicted"/>
<dbReference type="SMART" id="SM00066">
    <property type="entry name" value="GAL4"/>
    <property type="match status" value="1"/>
</dbReference>
<dbReference type="PANTHER" id="PTHR47655">
    <property type="entry name" value="QUINIC ACID UTILIZATION ACTIVATOR"/>
    <property type="match status" value="1"/>
</dbReference>
<sequence length="354" mass="39020">MLQRNAPRLTTACEPCKRKKRKCDGASPFCSMCTRTPSACHYLRPNPRGLPPGYLIALEQRLADTEAALSLSISLILELAPVHSITIRQPSPSCLETLNDQVLDLKKQKALDYLELSSLNHKNIKSGRTPDTSAEKREQQDEWERWPISSMAEVFSWWSKQQQPPSPRPPKIRRALEEPEEPAPTRSLSPVITFEDTPDDNLSQSSLEPSFGSDPGFQERGMSNSHPPSQPSRQNSASGHMLHATRTPVTLGSPANFPTGQNSGSLSTEFAGTYAAELYSRPSTSTSSIINHQPILPSQLDDSYAPPSIAGARIPAVDSGQLYLRNLQTNICGPTKSTMSESVRRVLDQNTGWF</sequence>
<protein>
    <recommendedName>
        <fullName evidence="3">Zn(2)-C6 fungal-type domain-containing protein</fullName>
    </recommendedName>
</protein>
<organism evidence="4 5">
    <name type="scientific">Orbilia blumenaviensis</name>
    <dbReference type="NCBI Taxonomy" id="1796055"/>
    <lineage>
        <taxon>Eukaryota</taxon>
        <taxon>Fungi</taxon>
        <taxon>Dikarya</taxon>
        <taxon>Ascomycota</taxon>
        <taxon>Pezizomycotina</taxon>
        <taxon>Orbiliomycetes</taxon>
        <taxon>Orbiliales</taxon>
        <taxon>Orbiliaceae</taxon>
        <taxon>Orbilia</taxon>
    </lineage>
</organism>
<keyword evidence="5" id="KW-1185">Reference proteome</keyword>
<dbReference type="GO" id="GO:0000981">
    <property type="term" value="F:DNA-binding transcription factor activity, RNA polymerase II-specific"/>
    <property type="evidence" value="ECO:0007669"/>
    <property type="project" value="InterPro"/>
</dbReference>
<gene>
    <name evidence="4" type="ORF">TWF730_004977</name>
</gene>
<dbReference type="Proteomes" id="UP001373714">
    <property type="component" value="Unassembled WGS sequence"/>
</dbReference>
<dbReference type="SUPFAM" id="SSF57701">
    <property type="entry name" value="Zn2/Cys6 DNA-binding domain"/>
    <property type="match status" value="1"/>
</dbReference>
<keyword evidence="1" id="KW-0539">Nucleus</keyword>
<evidence type="ECO:0000259" key="3">
    <source>
        <dbReference type="PROSITE" id="PS50048"/>
    </source>
</evidence>
<dbReference type="Gene3D" id="4.10.240.10">
    <property type="entry name" value="Zn(2)-C6 fungal-type DNA-binding domain"/>
    <property type="match status" value="1"/>
</dbReference>
<dbReference type="InterPro" id="IPR001138">
    <property type="entry name" value="Zn2Cys6_DnaBD"/>
</dbReference>
<dbReference type="PROSITE" id="PS00463">
    <property type="entry name" value="ZN2_CY6_FUNGAL_1"/>
    <property type="match status" value="1"/>
</dbReference>
<evidence type="ECO:0000313" key="4">
    <source>
        <dbReference type="EMBL" id="KAK6361235.1"/>
    </source>
</evidence>
<feature type="domain" description="Zn(2)-C6 fungal-type" evidence="3">
    <location>
        <begin position="12"/>
        <end position="42"/>
    </location>
</feature>
<dbReference type="Pfam" id="PF00172">
    <property type="entry name" value="Zn_clus"/>
    <property type="match status" value="1"/>
</dbReference>
<feature type="compositionally biased region" description="Polar residues" evidence="2">
    <location>
        <begin position="221"/>
        <end position="238"/>
    </location>
</feature>